<dbReference type="Proteomes" id="UP000217790">
    <property type="component" value="Unassembled WGS sequence"/>
</dbReference>
<dbReference type="EMBL" id="KZ293755">
    <property type="protein sequence ID" value="PBK79975.1"/>
    <property type="molecule type" value="Genomic_DNA"/>
</dbReference>
<dbReference type="OMA" id="SISHPYM"/>
<proteinExistence type="predicted"/>
<reference evidence="3" key="1">
    <citation type="journal article" date="2017" name="Nat. Ecol. Evol.">
        <title>Genome expansion and lineage-specific genetic innovations in the forest pathogenic fungi Armillaria.</title>
        <authorList>
            <person name="Sipos G."/>
            <person name="Prasanna A.N."/>
            <person name="Walter M.C."/>
            <person name="O'Connor E."/>
            <person name="Balint B."/>
            <person name="Krizsan K."/>
            <person name="Kiss B."/>
            <person name="Hess J."/>
            <person name="Varga T."/>
            <person name="Slot J."/>
            <person name="Riley R."/>
            <person name="Boka B."/>
            <person name="Rigling D."/>
            <person name="Barry K."/>
            <person name="Lee J."/>
            <person name="Mihaltcheva S."/>
            <person name="LaButti K."/>
            <person name="Lipzen A."/>
            <person name="Waldron R."/>
            <person name="Moloney N.M."/>
            <person name="Sperisen C."/>
            <person name="Kredics L."/>
            <person name="Vagvoelgyi C."/>
            <person name="Patrignani A."/>
            <person name="Fitzpatrick D."/>
            <person name="Nagy I."/>
            <person name="Doyle S."/>
            <person name="Anderson J.B."/>
            <person name="Grigoriev I.V."/>
            <person name="Gueldener U."/>
            <person name="Muensterkoetter M."/>
            <person name="Nagy L.G."/>
        </authorList>
    </citation>
    <scope>NUCLEOTIDE SEQUENCE [LARGE SCALE GENOMIC DNA]</scope>
    <source>
        <strain evidence="3">Ar21-2</strain>
    </source>
</reference>
<name>A0A2H3CA76_ARMGA</name>
<accession>A0A2H3CA76</accession>
<protein>
    <submittedName>
        <fullName evidence="2">Uncharacterized protein</fullName>
    </submittedName>
</protein>
<evidence type="ECO:0000313" key="2">
    <source>
        <dbReference type="EMBL" id="PBK79975.1"/>
    </source>
</evidence>
<feature type="region of interest" description="Disordered" evidence="1">
    <location>
        <begin position="615"/>
        <end position="656"/>
    </location>
</feature>
<dbReference type="OrthoDB" id="3246627at2759"/>
<feature type="non-terminal residue" evidence="2">
    <location>
        <position position="697"/>
    </location>
</feature>
<gene>
    <name evidence="2" type="ORF">ARMGADRAFT_977390</name>
</gene>
<evidence type="ECO:0000256" key="1">
    <source>
        <dbReference type="SAM" id="MobiDB-lite"/>
    </source>
</evidence>
<organism evidence="2 3">
    <name type="scientific">Armillaria gallica</name>
    <name type="common">Bulbous honey fungus</name>
    <name type="synonym">Armillaria bulbosa</name>
    <dbReference type="NCBI Taxonomy" id="47427"/>
    <lineage>
        <taxon>Eukaryota</taxon>
        <taxon>Fungi</taxon>
        <taxon>Dikarya</taxon>
        <taxon>Basidiomycota</taxon>
        <taxon>Agaricomycotina</taxon>
        <taxon>Agaricomycetes</taxon>
        <taxon>Agaricomycetidae</taxon>
        <taxon>Agaricales</taxon>
        <taxon>Marasmiineae</taxon>
        <taxon>Physalacriaceae</taxon>
        <taxon>Armillaria</taxon>
    </lineage>
</organism>
<keyword evidence="3" id="KW-1185">Reference proteome</keyword>
<dbReference type="InParanoid" id="A0A2H3CA76"/>
<sequence length="697" mass="78574">MVRKLQILNVPVNNVDSVIHTVANGININVKDHISTKAARLIMLEGGVMAELQLVHEVQQAEGITISGDGTTVKHINREAKHITLKVPTYNQNPAHAGNQAVIPQTHSMGISIAPSHTSEEQLEGWKRRRDDLYATYNASPLGESTPADPNSFAAKIRGMGSDHAEDQKKLARLIENWKEMSDILVRGRRYMEEACPGDVLPAVFEENNRKLEEAGGAAAWASLSQEERHQRDIGVYNRLCQRFGEEQWQTLTEGEKKKTRMFVWAGCCMHKEMNTVKGGARAMADYWKEGDLDGPVKLMNKDNDAAAQAGPSKARDQAIDNSQGGAVKLTDLAGSLFNHKDKKKGHQDTFRDYFEKHTNQRITFPDTSNTRFQSHCEAAIVLIVLLPIFLRYLPHFKDTKEKRNFNHLEANIFKGLQDRPTITELCVLALYAISISHPYMRVVRASSKINALDQKGVHDRVKTFCEVIISEPERLVGPNAGYEKGVLDGCEWNKADEAAFQAVQNLAESLPQLKACLVAFFRGALEKWRSFTTEFADDGLIASMTESERRAAWIPSTNDANEGVFGDYRTTLRRAPNMSLQQHNARKMYKHNKTEQFEKGAGVLTPKMKAFVSAEARRRDSSKQARRERDTLVQHDEDVVERKRRRDVERQEKADEVAASLRALDAKLDVRELETRGLALGSEGLIQQINWHRQFD</sequence>
<evidence type="ECO:0000313" key="3">
    <source>
        <dbReference type="Proteomes" id="UP000217790"/>
    </source>
</evidence>
<dbReference type="AlphaFoldDB" id="A0A2H3CA76"/>
<dbReference type="STRING" id="47427.A0A2H3CA76"/>
<feature type="compositionally biased region" description="Basic and acidic residues" evidence="1">
    <location>
        <begin position="616"/>
        <end position="656"/>
    </location>
</feature>